<dbReference type="OrthoDB" id="21573at2759"/>
<evidence type="ECO:0008006" key="4">
    <source>
        <dbReference type="Google" id="ProtNLM"/>
    </source>
</evidence>
<reference evidence="2 3" key="2">
    <citation type="journal article" date="2017" name="Sci. Rep.">
        <title>Ant-infecting Ophiocordyceps genomes reveal a high diversity of potential behavioral manipulation genes and a possible major role for enterotoxins.</title>
        <authorList>
            <person name="de Bekker C."/>
            <person name="Ohm R.A."/>
            <person name="Evans H.C."/>
            <person name="Brachmann A."/>
            <person name="Hughes D.P."/>
        </authorList>
    </citation>
    <scope>NUCLEOTIDE SEQUENCE [LARGE SCALE GENOMIC DNA]</scope>
    <source>
        <strain evidence="2 3">SC16a</strain>
    </source>
</reference>
<dbReference type="STRING" id="268505.A0A2A9PG01"/>
<dbReference type="Gene3D" id="3.30.110.10">
    <property type="entry name" value="Translation initiation factor 3 (IF-3), C-terminal domain"/>
    <property type="match status" value="1"/>
</dbReference>
<dbReference type="SUPFAM" id="SSF55200">
    <property type="entry name" value="Translation initiation factor IF3, C-terminal domain"/>
    <property type="match status" value="1"/>
</dbReference>
<dbReference type="GO" id="GO:0006413">
    <property type="term" value="P:translational initiation"/>
    <property type="evidence" value="ECO:0007669"/>
    <property type="project" value="InterPro"/>
</dbReference>
<reference evidence="2 3" key="1">
    <citation type="journal article" date="2015" name="BMC Genomics">
        <title>Gene expression during zombie ant biting behavior reflects the complexity underlying fungal parasitic behavioral manipulation.</title>
        <authorList>
            <person name="de Bekker C."/>
            <person name="Ohm R.A."/>
            <person name="Loreto R.G."/>
            <person name="Sebastian A."/>
            <person name="Albert I."/>
            <person name="Merrow M."/>
            <person name="Brachmann A."/>
            <person name="Hughes D.P."/>
        </authorList>
    </citation>
    <scope>NUCLEOTIDE SEQUENCE [LARGE SCALE GENOMIC DNA]</scope>
    <source>
        <strain evidence="2 3">SC16a</strain>
    </source>
</reference>
<proteinExistence type="predicted"/>
<feature type="compositionally biased region" description="Basic and acidic residues" evidence="1">
    <location>
        <begin position="32"/>
        <end position="42"/>
    </location>
</feature>
<sequence length="277" mass="31262">MPSHPGKAPPTKKPYEFRGKEHTLNYAYPLNQDERPRPKETKPSSGKKPTPAELGYMTEEVLLRWGRDRLPRDLEITDPWIMVIDNAPPRKMYTSALLKAMTPGKSVRMIEPFKPGDPESDDPRPTLALCKVVDQTEEYRKLKNLKTSNKKVKGPSPKHLNIAWGIEDHDLKPKIKKLVAFLTKGARVDVQMYNKKNGRQRTIEEAQALVDGLRTIVVEEGFKERMCDGVLLGPMVLTFGVKEGKTKTVKPEISIRDIEQPDGEDIEALDLTGQISG</sequence>
<feature type="compositionally biased region" description="Basic and acidic residues" evidence="1">
    <location>
        <begin position="13"/>
        <end position="23"/>
    </location>
</feature>
<organism evidence="2 3">
    <name type="scientific">Ophiocordyceps unilateralis</name>
    <name type="common">Zombie-ant fungus</name>
    <name type="synonym">Torrubia unilateralis</name>
    <dbReference type="NCBI Taxonomy" id="268505"/>
    <lineage>
        <taxon>Eukaryota</taxon>
        <taxon>Fungi</taxon>
        <taxon>Dikarya</taxon>
        <taxon>Ascomycota</taxon>
        <taxon>Pezizomycotina</taxon>
        <taxon>Sordariomycetes</taxon>
        <taxon>Hypocreomycetidae</taxon>
        <taxon>Hypocreales</taxon>
        <taxon>Ophiocordycipitaceae</taxon>
        <taxon>Ophiocordyceps</taxon>
    </lineage>
</organism>
<dbReference type="EMBL" id="LAZP02000169">
    <property type="protein sequence ID" value="PFH59842.1"/>
    <property type="molecule type" value="Genomic_DNA"/>
</dbReference>
<dbReference type="AlphaFoldDB" id="A0A2A9PG01"/>
<evidence type="ECO:0000313" key="2">
    <source>
        <dbReference type="EMBL" id="PFH59842.1"/>
    </source>
</evidence>
<name>A0A2A9PG01_OPHUN</name>
<comment type="caution">
    <text evidence="2">The sequence shown here is derived from an EMBL/GenBank/DDBJ whole genome shotgun (WGS) entry which is preliminary data.</text>
</comment>
<evidence type="ECO:0000313" key="3">
    <source>
        <dbReference type="Proteomes" id="UP000037136"/>
    </source>
</evidence>
<protein>
    <recommendedName>
        <fullName evidence="4">Translation initiation factor 3 N-terminal domain-containing protein</fullName>
    </recommendedName>
</protein>
<keyword evidence="3" id="KW-1185">Reference proteome</keyword>
<accession>A0A2A9PG01</accession>
<dbReference type="InterPro" id="IPR036788">
    <property type="entry name" value="T_IF-3_C_sf"/>
</dbReference>
<gene>
    <name evidence="2" type="ORF">XA68_11791</name>
</gene>
<dbReference type="Proteomes" id="UP000037136">
    <property type="component" value="Unassembled WGS sequence"/>
</dbReference>
<feature type="region of interest" description="Disordered" evidence="1">
    <location>
        <begin position="1"/>
        <end position="54"/>
    </location>
</feature>
<evidence type="ECO:0000256" key="1">
    <source>
        <dbReference type="SAM" id="MobiDB-lite"/>
    </source>
</evidence>